<evidence type="ECO:0000256" key="3">
    <source>
        <dbReference type="ARBA" id="ARBA00023239"/>
    </source>
</evidence>
<dbReference type="GO" id="GO:0006018">
    <property type="term" value="P:2-deoxyribose 1-phosphate catabolic process"/>
    <property type="evidence" value="ECO:0007669"/>
    <property type="project" value="UniProtKB-UniRule"/>
</dbReference>
<dbReference type="EC" id="4.1.2.4" evidence="7"/>
<evidence type="ECO:0000256" key="1">
    <source>
        <dbReference type="ARBA" id="ARBA00010936"/>
    </source>
</evidence>
<evidence type="ECO:0000313" key="9">
    <source>
        <dbReference type="Proteomes" id="UP000319619"/>
    </source>
</evidence>
<evidence type="ECO:0000256" key="7">
    <source>
        <dbReference type="HAMAP-Rule" id="MF_00114"/>
    </source>
</evidence>
<comment type="similarity">
    <text evidence="1 7">Belongs to the DeoC/FbaB aldolase family. DeoC type 1 subfamily.</text>
</comment>
<dbReference type="Gene3D" id="3.20.20.70">
    <property type="entry name" value="Aldolase class I"/>
    <property type="match status" value="1"/>
</dbReference>
<evidence type="ECO:0000313" key="8">
    <source>
        <dbReference type="EMBL" id="TKJ40080.1"/>
    </source>
</evidence>
<evidence type="ECO:0000256" key="4">
    <source>
        <dbReference type="ARBA" id="ARBA00023270"/>
    </source>
</evidence>
<dbReference type="Pfam" id="PF01791">
    <property type="entry name" value="DeoC"/>
    <property type="match status" value="1"/>
</dbReference>
<accession>A0A532UYQ7</accession>
<feature type="active site" description="Proton donor/acceptor" evidence="7">
    <location>
        <position position="156"/>
    </location>
</feature>
<dbReference type="InterPro" id="IPR011343">
    <property type="entry name" value="DeoC"/>
</dbReference>
<dbReference type="CDD" id="cd00959">
    <property type="entry name" value="DeoC"/>
    <property type="match status" value="1"/>
</dbReference>
<keyword evidence="2 7" id="KW-0963">Cytoplasm</keyword>
<comment type="caution">
    <text evidence="8">The sequence shown here is derived from an EMBL/GenBank/DDBJ whole genome shotgun (WGS) entry which is preliminary data.</text>
</comment>
<gene>
    <name evidence="7 8" type="primary">deoC</name>
    <name evidence="8" type="ORF">CEE37_10100</name>
</gene>
<dbReference type="SMART" id="SM01133">
    <property type="entry name" value="DeoC"/>
    <property type="match status" value="1"/>
</dbReference>
<protein>
    <recommendedName>
        <fullName evidence="7">Deoxyribose-phosphate aldolase</fullName>
        <shortName evidence="7">DERA</shortName>
        <ecNumber evidence="7">4.1.2.4</ecNumber>
    </recommendedName>
    <alternativeName>
        <fullName evidence="7">2-deoxy-D-ribose 5-phosphate aldolase</fullName>
    </alternativeName>
    <alternativeName>
        <fullName evidence="7">Phosphodeoxyriboaldolase</fullName>
        <shortName evidence="7">Deoxyriboaldolase</shortName>
    </alternativeName>
</protein>
<dbReference type="Proteomes" id="UP000319619">
    <property type="component" value="Unassembled WGS sequence"/>
</dbReference>
<evidence type="ECO:0000256" key="6">
    <source>
        <dbReference type="ARBA" id="ARBA00056337"/>
    </source>
</evidence>
<comment type="catalytic activity">
    <reaction evidence="5 7">
        <text>2-deoxy-D-ribose 5-phosphate = D-glyceraldehyde 3-phosphate + acetaldehyde</text>
        <dbReference type="Rhea" id="RHEA:12821"/>
        <dbReference type="ChEBI" id="CHEBI:15343"/>
        <dbReference type="ChEBI" id="CHEBI:59776"/>
        <dbReference type="ChEBI" id="CHEBI:62877"/>
        <dbReference type="EC" id="4.1.2.4"/>
    </reaction>
</comment>
<organism evidence="8 9">
    <name type="scientific">candidate division LCP-89 bacterium B3_LCP</name>
    <dbReference type="NCBI Taxonomy" id="2012998"/>
    <lineage>
        <taxon>Bacteria</taxon>
        <taxon>Pseudomonadati</taxon>
        <taxon>Bacteria division LCP-89</taxon>
    </lineage>
</organism>
<feature type="active site" description="Schiff-base intermediate with acetaldehyde" evidence="7">
    <location>
        <position position="218"/>
    </location>
</feature>
<feature type="active site" description="Proton donor/acceptor" evidence="7">
    <location>
        <position position="247"/>
    </location>
</feature>
<dbReference type="HAMAP" id="MF_00114">
    <property type="entry name" value="DeoC_type1"/>
    <property type="match status" value="1"/>
</dbReference>
<evidence type="ECO:0000256" key="2">
    <source>
        <dbReference type="ARBA" id="ARBA00022490"/>
    </source>
</evidence>
<dbReference type="InterPro" id="IPR013785">
    <property type="entry name" value="Aldolase_TIM"/>
</dbReference>
<dbReference type="PANTHER" id="PTHR10889:SF1">
    <property type="entry name" value="DEOXYRIBOSE-PHOSPHATE ALDOLASE"/>
    <property type="match status" value="1"/>
</dbReference>
<dbReference type="InterPro" id="IPR028581">
    <property type="entry name" value="DeoC_typeI"/>
</dbReference>
<dbReference type="FunFam" id="3.20.20.70:FF:000044">
    <property type="entry name" value="Deoxyribose-phosphate aldolase"/>
    <property type="match status" value="1"/>
</dbReference>
<sequence>MPDDLISRIVSEVMVPGQVDAAVCGDSSDDCSACGRCVVERSESVDRITSAGADRISLTPGSVESLKSGIAGLIDHTLLKPDASEAQVKQLCEEARRYNFASVCVNPCWISLCAKLLEDTRVKICSVVGFPLGASHSSIKAAEATRAVNDGATELDMVANIGFIKSNRYEEVERDIWEVVKAANGVHVKVIIEACLLSDDEKVKSCLVAKRAGAAFVKTSTGFSTGGATLGDVALMRRVVGPAVGVKAAGGVKDLGDVLQMVEAGATRIGASASVAIVS</sequence>
<dbReference type="SUPFAM" id="SSF51569">
    <property type="entry name" value="Aldolase"/>
    <property type="match status" value="1"/>
</dbReference>
<evidence type="ECO:0000256" key="5">
    <source>
        <dbReference type="ARBA" id="ARBA00048791"/>
    </source>
</evidence>
<dbReference type="GO" id="GO:0009264">
    <property type="term" value="P:deoxyribonucleotide catabolic process"/>
    <property type="evidence" value="ECO:0007669"/>
    <property type="project" value="UniProtKB-UniRule"/>
</dbReference>
<dbReference type="AlphaFoldDB" id="A0A532UYQ7"/>
<dbReference type="GO" id="GO:0005737">
    <property type="term" value="C:cytoplasm"/>
    <property type="evidence" value="ECO:0007669"/>
    <property type="project" value="UniProtKB-SubCell"/>
</dbReference>
<reference evidence="8 9" key="1">
    <citation type="submission" date="2017-06" db="EMBL/GenBank/DDBJ databases">
        <title>Novel microbial phyla capable of carbon fixation and sulfur reduction in deep-sea sediments.</title>
        <authorList>
            <person name="Huang J."/>
            <person name="Baker B."/>
            <person name="Wang Y."/>
        </authorList>
    </citation>
    <scope>NUCLEOTIDE SEQUENCE [LARGE SCALE GENOMIC DNA]</scope>
    <source>
        <strain evidence="8">B3_LCP</strain>
    </source>
</reference>
<comment type="subcellular location">
    <subcellularLocation>
        <location evidence="7">Cytoplasm</location>
    </subcellularLocation>
</comment>
<dbReference type="EMBL" id="NJBN01000006">
    <property type="protein sequence ID" value="TKJ40080.1"/>
    <property type="molecule type" value="Genomic_DNA"/>
</dbReference>
<dbReference type="GO" id="GO:0016052">
    <property type="term" value="P:carbohydrate catabolic process"/>
    <property type="evidence" value="ECO:0007669"/>
    <property type="project" value="TreeGrafter"/>
</dbReference>
<keyword evidence="3 7" id="KW-0456">Lyase</keyword>
<dbReference type="InterPro" id="IPR002915">
    <property type="entry name" value="DeoC/FbaB/LacD_aldolase"/>
</dbReference>
<dbReference type="NCBIfam" id="TIGR00126">
    <property type="entry name" value="deoC"/>
    <property type="match status" value="1"/>
</dbReference>
<dbReference type="GO" id="GO:0004139">
    <property type="term" value="F:deoxyribose-phosphate aldolase activity"/>
    <property type="evidence" value="ECO:0007669"/>
    <property type="project" value="UniProtKB-UniRule"/>
</dbReference>
<name>A0A532UYQ7_UNCL8</name>
<comment type="function">
    <text evidence="6 7">Catalyzes a reversible aldol reaction between acetaldehyde and D-glyceraldehyde 3-phosphate to generate 2-deoxy-D-ribose 5-phosphate.</text>
</comment>
<comment type="pathway">
    <text evidence="7">Carbohydrate degradation; 2-deoxy-D-ribose 1-phosphate degradation; D-glyceraldehyde 3-phosphate and acetaldehyde from 2-deoxy-alpha-D-ribose 1-phosphate: step 2/2.</text>
</comment>
<dbReference type="UniPathway" id="UPA00002">
    <property type="reaction ID" value="UER00468"/>
</dbReference>
<dbReference type="PANTHER" id="PTHR10889">
    <property type="entry name" value="DEOXYRIBOSE-PHOSPHATE ALDOLASE"/>
    <property type="match status" value="1"/>
</dbReference>
<proteinExistence type="inferred from homology"/>
<keyword evidence="4 7" id="KW-0704">Schiff base</keyword>